<evidence type="ECO:0000256" key="1">
    <source>
        <dbReference type="SAM" id="SignalP"/>
    </source>
</evidence>
<evidence type="ECO:0000313" key="2">
    <source>
        <dbReference type="EMBL" id="MFD1536743.1"/>
    </source>
</evidence>
<evidence type="ECO:0000313" key="3">
    <source>
        <dbReference type="Proteomes" id="UP001597097"/>
    </source>
</evidence>
<accession>A0ABW4G3H9</accession>
<protein>
    <submittedName>
        <fullName evidence="2">Uncharacterized protein</fullName>
    </submittedName>
</protein>
<comment type="caution">
    <text evidence="2">The sequence shown here is derived from an EMBL/GenBank/DDBJ whole genome shotgun (WGS) entry which is preliminary data.</text>
</comment>
<feature type="signal peptide" evidence="1">
    <location>
        <begin position="1"/>
        <end position="31"/>
    </location>
</feature>
<organism evidence="2 3">
    <name type="scientific">Nonomuraea guangzhouensis</name>
    <dbReference type="NCBI Taxonomy" id="1291555"/>
    <lineage>
        <taxon>Bacteria</taxon>
        <taxon>Bacillati</taxon>
        <taxon>Actinomycetota</taxon>
        <taxon>Actinomycetes</taxon>
        <taxon>Streptosporangiales</taxon>
        <taxon>Streptosporangiaceae</taxon>
        <taxon>Nonomuraea</taxon>
    </lineage>
</organism>
<keyword evidence="1" id="KW-0732">Signal</keyword>
<sequence length="156" mass="17009">MVKGLVGTLLSVTSAVAVAGAVVAAPSAANAAAPSSALAVVAANTPATLSSTAKPHLIKYKIYWGRCKDTCRVKVRITNISRTTLYAVSLNARLKVNGKKVGSCYDYVGTIRAKHSRWGGCTVRTRTLSNMWNRWLDGEIRFDRDVNTVVHYEYYR</sequence>
<gene>
    <name evidence="2" type="ORF">ACFSJ0_06850</name>
</gene>
<dbReference type="Proteomes" id="UP001597097">
    <property type="component" value="Unassembled WGS sequence"/>
</dbReference>
<feature type="chain" id="PRO_5047187277" evidence="1">
    <location>
        <begin position="32"/>
        <end position="156"/>
    </location>
</feature>
<proteinExistence type="predicted"/>
<dbReference type="RefSeq" id="WP_219530400.1">
    <property type="nucleotide sequence ID" value="NZ_JAHKRM010000008.1"/>
</dbReference>
<keyword evidence="3" id="KW-1185">Reference proteome</keyword>
<dbReference type="EMBL" id="JBHUCM010000005">
    <property type="protein sequence ID" value="MFD1536743.1"/>
    <property type="molecule type" value="Genomic_DNA"/>
</dbReference>
<reference evidence="3" key="1">
    <citation type="journal article" date="2019" name="Int. J. Syst. Evol. Microbiol.">
        <title>The Global Catalogue of Microorganisms (GCM) 10K type strain sequencing project: providing services to taxonomists for standard genome sequencing and annotation.</title>
        <authorList>
            <consortium name="The Broad Institute Genomics Platform"/>
            <consortium name="The Broad Institute Genome Sequencing Center for Infectious Disease"/>
            <person name="Wu L."/>
            <person name="Ma J."/>
        </authorList>
    </citation>
    <scope>NUCLEOTIDE SEQUENCE [LARGE SCALE GENOMIC DNA]</scope>
    <source>
        <strain evidence="3">CGMCC 1.15399</strain>
    </source>
</reference>
<name>A0ABW4G3H9_9ACTN</name>